<evidence type="ECO:0000256" key="1">
    <source>
        <dbReference type="SAM" id="Phobius"/>
    </source>
</evidence>
<evidence type="ECO:0000313" key="3">
    <source>
        <dbReference type="Proteomes" id="UP000271469"/>
    </source>
</evidence>
<keyword evidence="3" id="KW-1185">Reference proteome</keyword>
<protein>
    <recommendedName>
        <fullName evidence="4">Pr6Pr family membrane protein</fullName>
    </recommendedName>
</protein>
<feature type="transmembrane region" description="Helical" evidence="1">
    <location>
        <begin position="51"/>
        <end position="72"/>
    </location>
</feature>
<organism evidence="2 3">
    <name type="scientific">Gordonia insulae</name>
    <dbReference type="NCBI Taxonomy" id="2420509"/>
    <lineage>
        <taxon>Bacteria</taxon>
        <taxon>Bacillati</taxon>
        <taxon>Actinomycetota</taxon>
        <taxon>Actinomycetes</taxon>
        <taxon>Mycobacteriales</taxon>
        <taxon>Gordoniaceae</taxon>
        <taxon>Gordonia</taxon>
    </lineage>
</organism>
<dbReference type="InterPro" id="IPR049713">
    <property type="entry name" value="Pr6Pr-like"/>
</dbReference>
<proteinExistence type="predicted"/>
<keyword evidence="1" id="KW-0812">Transmembrane</keyword>
<feature type="transmembrane region" description="Helical" evidence="1">
    <location>
        <begin position="147"/>
        <end position="166"/>
    </location>
</feature>
<keyword evidence="1" id="KW-1133">Transmembrane helix</keyword>
<evidence type="ECO:0000313" key="2">
    <source>
        <dbReference type="EMBL" id="AZG46473.1"/>
    </source>
</evidence>
<dbReference type="EMBL" id="CP033972">
    <property type="protein sequence ID" value="AZG46473.1"/>
    <property type="molecule type" value="Genomic_DNA"/>
</dbReference>
<evidence type="ECO:0008006" key="4">
    <source>
        <dbReference type="Google" id="ProtNLM"/>
    </source>
</evidence>
<feature type="transmembrane region" description="Helical" evidence="1">
    <location>
        <begin position="186"/>
        <end position="206"/>
    </location>
</feature>
<dbReference type="NCBIfam" id="NF038065">
    <property type="entry name" value="Pr6Pr"/>
    <property type="match status" value="1"/>
</dbReference>
<feature type="transmembrane region" description="Helical" evidence="1">
    <location>
        <begin position="84"/>
        <end position="103"/>
    </location>
</feature>
<feature type="transmembrane region" description="Helical" evidence="1">
    <location>
        <begin position="7"/>
        <end position="31"/>
    </location>
</feature>
<reference evidence="2 3" key="1">
    <citation type="submission" date="2018-11" db="EMBL/GenBank/DDBJ databases">
        <title>Gordonia insulae sp. nov., isolated from an island soil.</title>
        <authorList>
            <person name="Kim Y.S."/>
            <person name="Kim S.B."/>
        </authorList>
    </citation>
    <scope>NUCLEOTIDE SEQUENCE [LARGE SCALE GENOMIC DNA]</scope>
    <source>
        <strain evidence="2 3">MMS17-SY073</strain>
    </source>
</reference>
<accession>A0A3G8JNB3</accession>
<dbReference type="KEGG" id="gom:D7316_03074"/>
<name>A0A3G8JNB3_9ACTN</name>
<gene>
    <name evidence="2" type="ORF">D7316_03074</name>
</gene>
<keyword evidence="1" id="KW-0472">Membrane</keyword>
<dbReference type="AlphaFoldDB" id="A0A3G8JNB3"/>
<dbReference type="Proteomes" id="UP000271469">
    <property type="component" value="Chromosome"/>
</dbReference>
<sequence length="227" mass="24838">MAASRGWYAAIAAVIALSLGIQLWLIVTGGADANSGETGEAISIPVRLWRLFSYFTVDSNIVVLIVSVLFIIDPLRRGSLWGIAWLNALLAITITGIVFEVVLSTQVHLTGAAQIANLGFHYFSPWAFVLAWLVFGPRPTFTFSTVPGAFVLPVIWLVYIFVQGAFTDWYPYPFLDVTDVGYGRALLNALLVVVLGLVLAVAYVVLDARMPSVLRRRPERVSANAPR</sequence>
<feature type="transmembrane region" description="Helical" evidence="1">
    <location>
        <begin position="115"/>
        <end position="135"/>
    </location>
</feature>